<evidence type="ECO:0000259" key="11">
    <source>
        <dbReference type="PROSITE" id="PS50975"/>
    </source>
</evidence>
<evidence type="ECO:0000256" key="7">
    <source>
        <dbReference type="ARBA" id="ARBA00022840"/>
    </source>
</evidence>
<dbReference type="GO" id="GO:0005524">
    <property type="term" value="F:ATP binding"/>
    <property type="evidence" value="ECO:0007669"/>
    <property type="project" value="UniProtKB-UniRule"/>
</dbReference>
<dbReference type="SUPFAM" id="SSF52440">
    <property type="entry name" value="PreATP-grasp domain"/>
    <property type="match status" value="1"/>
</dbReference>
<keyword evidence="8" id="KW-0460">Magnesium</keyword>
<dbReference type="EMBL" id="SOBT01000011">
    <property type="protein sequence ID" value="TDU25690.1"/>
    <property type="molecule type" value="Genomic_DNA"/>
</dbReference>
<dbReference type="InterPro" id="IPR016185">
    <property type="entry name" value="PreATP-grasp_dom_sf"/>
</dbReference>
<protein>
    <recommendedName>
        <fullName evidence="10">Glutathione synthetase</fullName>
        <ecNumber evidence="10">6.3.2.3</ecNumber>
    </recommendedName>
    <alternativeName>
        <fullName evidence="10">GSH synthetase</fullName>
        <shortName evidence="10">GSH-S</shortName>
        <shortName evidence="10">GSHase</shortName>
    </alternativeName>
    <alternativeName>
        <fullName evidence="10">Glutathione synthase</fullName>
    </alternativeName>
</protein>
<dbReference type="InterPro" id="IPR013815">
    <property type="entry name" value="ATP_grasp_subdomain_1"/>
</dbReference>
<dbReference type="HAMAP" id="MF_00162">
    <property type="entry name" value="GSH_S"/>
    <property type="match status" value="1"/>
</dbReference>
<dbReference type="NCBIfam" id="TIGR01380">
    <property type="entry name" value="glut_syn"/>
    <property type="match status" value="1"/>
</dbReference>
<comment type="similarity">
    <text evidence="10">Belongs to the prokaryotic GSH synthase family.</text>
</comment>
<dbReference type="InterPro" id="IPR006284">
    <property type="entry name" value="Glut_synth_pro"/>
</dbReference>
<dbReference type="AlphaFoldDB" id="A0A4R7NYS7"/>
<evidence type="ECO:0000256" key="8">
    <source>
        <dbReference type="ARBA" id="ARBA00022842"/>
    </source>
</evidence>
<evidence type="ECO:0000256" key="2">
    <source>
        <dbReference type="ARBA" id="ARBA00001946"/>
    </source>
</evidence>
<dbReference type="Proteomes" id="UP000295341">
    <property type="component" value="Unassembled WGS sequence"/>
</dbReference>
<dbReference type="Gene3D" id="3.30.470.20">
    <property type="entry name" value="ATP-grasp fold, B domain"/>
    <property type="match status" value="1"/>
</dbReference>
<comment type="catalytic activity">
    <reaction evidence="10">
        <text>gamma-L-glutamyl-L-cysteine + glycine + ATP = glutathione + ADP + phosphate + H(+)</text>
        <dbReference type="Rhea" id="RHEA:13557"/>
        <dbReference type="ChEBI" id="CHEBI:15378"/>
        <dbReference type="ChEBI" id="CHEBI:30616"/>
        <dbReference type="ChEBI" id="CHEBI:43474"/>
        <dbReference type="ChEBI" id="CHEBI:57305"/>
        <dbReference type="ChEBI" id="CHEBI:57925"/>
        <dbReference type="ChEBI" id="CHEBI:58173"/>
        <dbReference type="ChEBI" id="CHEBI:456216"/>
        <dbReference type="EC" id="6.3.2.3"/>
    </reaction>
</comment>
<dbReference type="InterPro" id="IPR004218">
    <property type="entry name" value="GSHS_ATP-bd"/>
</dbReference>
<name>A0A4R7NYS7_9GAMM</name>
<comment type="pathway">
    <text evidence="10">Sulfur metabolism; glutathione biosynthesis; glutathione from L-cysteine and L-glutamate: step 2/2.</text>
</comment>
<evidence type="ECO:0000256" key="6">
    <source>
        <dbReference type="ARBA" id="ARBA00022741"/>
    </source>
</evidence>
<evidence type="ECO:0000256" key="4">
    <source>
        <dbReference type="ARBA" id="ARBA00022684"/>
    </source>
</evidence>
<dbReference type="UniPathway" id="UPA00142">
    <property type="reaction ID" value="UER00210"/>
</dbReference>
<comment type="caution">
    <text evidence="12">The sequence shown here is derived from an EMBL/GenBank/DDBJ whole genome shotgun (WGS) entry which is preliminary data.</text>
</comment>
<evidence type="ECO:0000256" key="3">
    <source>
        <dbReference type="ARBA" id="ARBA00022598"/>
    </source>
</evidence>
<sequence>MRASLWIPKMNSTPSRTLGVVMDPIGSIKPYKDTTLALMLAAQKRGWSLRYLEQGDLYVRDGVAFGRVRAVVVHDDKKHWYDFTGESQVTPLGSLDVILMRKDPPFDLDYIMSTYILDRAAVQGSLVVNRPQSLRDCNEKLYTAWFPELSPPTLFARDDATLRAFHVEHGDVIYKPVDGMGGSGIFRVGRDGLNLGAVIEELTDRGRRMIVAQKYLPAIVDGDKRILMVDGEPVPYCLARVPMAGETRGNLAAGGSGRPQPLSDADRRIAAQVGPELKRRGLMFVGLDVIGEHLTEINVTSPTCAREIDATYGTDIGGMLMDAIDRRLSNSGQTLIA</sequence>
<keyword evidence="6 10" id="KW-0547">Nucleotide-binding</keyword>
<dbReference type="InterPro" id="IPR004215">
    <property type="entry name" value="GSHS_N"/>
</dbReference>
<dbReference type="GO" id="GO:0004363">
    <property type="term" value="F:glutathione synthase activity"/>
    <property type="evidence" value="ECO:0007669"/>
    <property type="project" value="UniProtKB-UniRule"/>
</dbReference>
<feature type="domain" description="ATP-grasp" evidence="11">
    <location>
        <begin position="138"/>
        <end position="325"/>
    </location>
</feature>
<evidence type="ECO:0000256" key="9">
    <source>
        <dbReference type="ARBA" id="ARBA00023211"/>
    </source>
</evidence>
<organism evidence="12 13">
    <name type="scientific">Panacagrimonas perspica</name>
    <dbReference type="NCBI Taxonomy" id="381431"/>
    <lineage>
        <taxon>Bacteria</taxon>
        <taxon>Pseudomonadati</taxon>
        <taxon>Pseudomonadota</taxon>
        <taxon>Gammaproteobacteria</taxon>
        <taxon>Nevskiales</taxon>
        <taxon>Nevskiaceae</taxon>
        <taxon>Panacagrimonas</taxon>
    </lineage>
</organism>
<gene>
    <name evidence="10" type="primary">gshB</name>
    <name evidence="12" type="ORF">DFR24_4135</name>
</gene>
<evidence type="ECO:0000256" key="10">
    <source>
        <dbReference type="HAMAP-Rule" id="MF_00162"/>
    </source>
</evidence>
<dbReference type="Gene3D" id="3.40.50.20">
    <property type="match status" value="1"/>
</dbReference>
<dbReference type="Gene3D" id="3.30.1490.20">
    <property type="entry name" value="ATP-grasp fold, A domain"/>
    <property type="match status" value="1"/>
</dbReference>
<keyword evidence="3 10" id="KW-0436">Ligase</keyword>
<dbReference type="FunFam" id="3.30.470.20:FF:000010">
    <property type="entry name" value="Glutathione synthetase"/>
    <property type="match status" value="1"/>
</dbReference>
<comment type="cofactor">
    <cofactor evidence="2">
        <name>Mg(2+)</name>
        <dbReference type="ChEBI" id="CHEBI:18420"/>
    </cofactor>
</comment>
<keyword evidence="9" id="KW-0464">Manganese</keyword>
<dbReference type="EC" id="6.3.2.3" evidence="10"/>
<dbReference type="GO" id="GO:0005737">
    <property type="term" value="C:cytoplasm"/>
    <property type="evidence" value="ECO:0007669"/>
    <property type="project" value="TreeGrafter"/>
</dbReference>
<dbReference type="PANTHER" id="PTHR21621:SF4">
    <property type="entry name" value="GLUTATHIONE SYNTHETASE"/>
    <property type="match status" value="1"/>
</dbReference>
<accession>A0A4R7NYS7</accession>
<keyword evidence="4 10" id="KW-0317">Glutathione biosynthesis</keyword>
<keyword evidence="13" id="KW-1185">Reference proteome</keyword>
<dbReference type="InterPro" id="IPR011761">
    <property type="entry name" value="ATP-grasp"/>
</dbReference>
<dbReference type="Pfam" id="PF02951">
    <property type="entry name" value="GSH-S_N"/>
    <property type="match status" value="1"/>
</dbReference>
<dbReference type="Pfam" id="PF02955">
    <property type="entry name" value="GSH-S_ATP"/>
    <property type="match status" value="1"/>
</dbReference>
<keyword evidence="5" id="KW-0479">Metal-binding</keyword>
<reference evidence="12 13" key="1">
    <citation type="submission" date="2019-03" db="EMBL/GenBank/DDBJ databases">
        <title>Genomic Encyclopedia of Type Strains, Phase IV (KMG-IV): sequencing the most valuable type-strain genomes for metagenomic binning, comparative biology and taxonomic classification.</title>
        <authorList>
            <person name="Goeker M."/>
        </authorList>
    </citation>
    <scope>NUCLEOTIDE SEQUENCE [LARGE SCALE GENOMIC DNA]</scope>
    <source>
        <strain evidence="12 13">DSM 26377</strain>
    </source>
</reference>
<evidence type="ECO:0000256" key="1">
    <source>
        <dbReference type="ARBA" id="ARBA00001936"/>
    </source>
</evidence>
<keyword evidence="7 10" id="KW-0067">ATP-binding</keyword>
<dbReference type="PANTHER" id="PTHR21621">
    <property type="entry name" value="RIBOSOMAL PROTEIN S6 MODIFICATION PROTEIN"/>
    <property type="match status" value="1"/>
</dbReference>
<evidence type="ECO:0000313" key="13">
    <source>
        <dbReference type="Proteomes" id="UP000295341"/>
    </source>
</evidence>
<comment type="cofactor">
    <cofactor evidence="1">
        <name>Mn(2+)</name>
        <dbReference type="ChEBI" id="CHEBI:29035"/>
    </cofactor>
</comment>
<dbReference type="PROSITE" id="PS50975">
    <property type="entry name" value="ATP_GRASP"/>
    <property type="match status" value="1"/>
</dbReference>
<dbReference type="FunFam" id="3.40.50.20:FF:000009">
    <property type="entry name" value="Glutathione synthetase"/>
    <property type="match status" value="1"/>
</dbReference>
<evidence type="ECO:0000256" key="5">
    <source>
        <dbReference type="ARBA" id="ARBA00022723"/>
    </source>
</evidence>
<dbReference type="GO" id="GO:0046872">
    <property type="term" value="F:metal ion binding"/>
    <property type="evidence" value="ECO:0007669"/>
    <property type="project" value="UniProtKB-KW"/>
</dbReference>
<evidence type="ECO:0000313" key="12">
    <source>
        <dbReference type="EMBL" id="TDU25690.1"/>
    </source>
</evidence>
<dbReference type="SUPFAM" id="SSF56059">
    <property type="entry name" value="Glutathione synthetase ATP-binding domain-like"/>
    <property type="match status" value="1"/>
</dbReference>
<dbReference type="NCBIfam" id="NF003573">
    <property type="entry name" value="PRK05246.1"/>
    <property type="match status" value="1"/>
</dbReference>
<proteinExistence type="inferred from homology"/>